<evidence type="ECO:0000256" key="1">
    <source>
        <dbReference type="ARBA" id="ARBA00004496"/>
    </source>
</evidence>
<evidence type="ECO:0000256" key="4">
    <source>
        <dbReference type="PROSITE-ProRule" id="PRU00339"/>
    </source>
</evidence>
<evidence type="ECO:0000313" key="6">
    <source>
        <dbReference type="Proteomes" id="UP000326169"/>
    </source>
</evidence>
<keyword evidence="2" id="KW-0963">Cytoplasm</keyword>
<keyword evidence="3" id="KW-0677">Repeat</keyword>
<dbReference type="SUPFAM" id="SSF48452">
    <property type="entry name" value="TPR-like"/>
    <property type="match status" value="1"/>
</dbReference>
<dbReference type="RefSeq" id="WP_006616513.1">
    <property type="nucleotide sequence ID" value="NZ_BIMW01000152.1"/>
</dbReference>
<dbReference type="Proteomes" id="UP000326169">
    <property type="component" value="Unassembled WGS sequence"/>
</dbReference>
<dbReference type="PROSITE" id="PS50005">
    <property type="entry name" value="TPR"/>
    <property type="match status" value="1"/>
</dbReference>
<dbReference type="GeneID" id="301684719"/>
<dbReference type="PANTHER" id="PTHR45954:SF1">
    <property type="entry name" value="LD33695P"/>
    <property type="match status" value="1"/>
</dbReference>
<proteinExistence type="predicted"/>
<sequence length="171" mass="19515">MVAPEPQSDEELHHQLGLWGYYAEQENLYNALLSKIDFPIDTVCYNGLGNIADSRGELDKATHYHQQHLELSKKLGDRQGEWMALTGLGNVEKSRGRWKEAITYYRQALNMLEDSQDLAKLTQSGAILLGNLANVWRYHKPDEALQLATAALEQFQTFSSLTHVERKTRQL</sequence>
<protein>
    <submittedName>
        <fullName evidence="5">TPR domain protein</fullName>
    </submittedName>
</protein>
<reference evidence="5 6" key="1">
    <citation type="journal article" date="2019" name="J Genomics">
        <title>The Draft Genome of a Hydrogen-producing Cyanobacterium, Arthrospira platensis NIES-46.</title>
        <authorList>
            <person name="Suzuki S."/>
            <person name="Yamaguchi H."/>
            <person name="Kawachi M."/>
        </authorList>
    </citation>
    <scope>NUCLEOTIDE SEQUENCE [LARGE SCALE GENOMIC DNA]</scope>
    <source>
        <strain evidence="5 6">NIES-46</strain>
    </source>
</reference>
<dbReference type="Gene3D" id="1.25.40.10">
    <property type="entry name" value="Tetratricopeptide repeat domain"/>
    <property type="match status" value="1"/>
</dbReference>
<dbReference type="InterPro" id="IPR019734">
    <property type="entry name" value="TPR_rpt"/>
</dbReference>
<comment type="subcellular location">
    <subcellularLocation>
        <location evidence="1">Cytoplasm</location>
    </subcellularLocation>
</comment>
<evidence type="ECO:0000256" key="2">
    <source>
        <dbReference type="ARBA" id="ARBA00022490"/>
    </source>
</evidence>
<dbReference type="EMBL" id="BIMW01000152">
    <property type="protein sequence ID" value="GCE95875.1"/>
    <property type="molecule type" value="Genomic_DNA"/>
</dbReference>
<dbReference type="SMART" id="SM00028">
    <property type="entry name" value="TPR"/>
    <property type="match status" value="3"/>
</dbReference>
<keyword evidence="4" id="KW-0802">TPR repeat</keyword>
<gene>
    <name evidence="5" type="ORF">NIES46_39410</name>
</gene>
<name>A0A5M3TBW1_LIMPL</name>
<organism evidence="5 6">
    <name type="scientific">Limnospira platensis NIES-46</name>
    <dbReference type="NCBI Taxonomy" id="1236695"/>
    <lineage>
        <taxon>Bacteria</taxon>
        <taxon>Bacillati</taxon>
        <taxon>Cyanobacteriota</taxon>
        <taxon>Cyanophyceae</taxon>
        <taxon>Oscillatoriophycideae</taxon>
        <taxon>Oscillatoriales</taxon>
        <taxon>Sirenicapillariaceae</taxon>
        <taxon>Limnospira</taxon>
    </lineage>
</organism>
<accession>A0A5M3TBW1</accession>
<dbReference type="InterPro" id="IPR011990">
    <property type="entry name" value="TPR-like_helical_dom_sf"/>
</dbReference>
<dbReference type="Pfam" id="PF13424">
    <property type="entry name" value="TPR_12"/>
    <property type="match status" value="1"/>
</dbReference>
<dbReference type="InterPro" id="IPR052386">
    <property type="entry name" value="GPSM"/>
</dbReference>
<dbReference type="PANTHER" id="PTHR45954">
    <property type="entry name" value="LD33695P"/>
    <property type="match status" value="1"/>
</dbReference>
<evidence type="ECO:0000313" key="5">
    <source>
        <dbReference type="EMBL" id="GCE95875.1"/>
    </source>
</evidence>
<evidence type="ECO:0000256" key="3">
    <source>
        <dbReference type="ARBA" id="ARBA00022737"/>
    </source>
</evidence>
<comment type="caution">
    <text evidence="5">The sequence shown here is derived from an EMBL/GenBank/DDBJ whole genome shotgun (WGS) entry which is preliminary data.</text>
</comment>
<keyword evidence="6" id="KW-1185">Reference proteome</keyword>
<feature type="repeat" description="TPR" evidence="4">
    <location>
        <begin position="82"/>
        <end position="115"/>
    </location>
</feature>